<accession>A0A397TM02</accession>
<evidence type="ECO:0000256" key="4">
    <source>
        <dbReference type="ARBA" id="ARBA00022989"/>
    </source>
</evidence>
<evidence type="ECO:0000256" key="6">
    <source>
        <dbReference type="ARBA" id="ARBA00023136"/>
    </source>
</evidence>
<proteinExistence type="inferred from homology"/>
<evidence type="ECO:0000256" key="7">
    <source>
        <dbReference type="ARBA" id="ARBA00038105"/>
    </source>
</evidence>
<sequence>KNYYKGGFNNKINKREAALILGLKETSINKAKIKEAHKRMIMLNHPDHGGSPYLTYKINEAKAFLEKTVKY</sequence>
<dbReference type="AlphaFoldDB" id="A0A397TM02"/>
<name>A0A397TM02_9GLOM</name>
<keyword evidence="2" id="KW-0812">Transmembrane</keyword>
<dbReference type="STRING" id="658196.A0A397TM02"/>
<evidence type="ECO:0000256" key="1">
    <source>
        <dbReference type="ARBA" id="ARBA00004434"/>
    </source>
</evidence>
<evidence type="ECO:0000313" key="12">
    <source>
        <dbReference type="Proteomes" id="UP000265703"/>
    </source>
</evidence>
<evidence type="ECO:0000313" key="11">
    <source>
        <dbReference type="EMBL" id="RIA99233.1"/>
    </source>
</evidence>
<comment type="subcellular location">
    <subcellularLocation>
        <location evidence="1">Mitochondrion inner membrane</location>
        <topology evidence="1">Single-pass membrane protein</topology>
    </subcellularLocation>
</comment>
<gene>
    <name evidence="11" type="ORF">C1645_685004</name>
</gene>
<dbReference type="InterPro" id="IPR001623">
    <property type="entry name" value="DnaJ_domain"/>
</dbReference>
<feature type="domain" description="J" evidence="10">
    <location>
        <begin position="15"/>
        <end position="70"/>
    </location>
</feature>
<evidence type="ECO:0000256" key="9">
    <source>
        <dbReference type="ARBA" id="ARBA00041716"/>
    </source>
</evidence>
<keyword evidence="6" id="KW-0472">Membrane</keyword>
<dbReference type="OrthoDB" id="240298at2759"/>
<keyword evidence="5" id="KW-0496">Mitochondrion</keyword>
<evidence type="ECO:0000256" key="8">
    <source>
        <dbReference type="ARBA" id="ARBA00040828"/>
    </source>
</evidence>
<keyword evidence="3" id="KW-0999">Mitochondrion inner membrane</keyword>
<dbReference type="GO" id="GO:0001671">
    <property type="term" value="F:ATPase activator activity"/>
    <property type="evidence" value="ECO:0007669"/>
    <property type="project" value="TreeGrafter"/>
</dbReference>
<keyword evidence="4" id="KW-1133">Transmembrane helix</keyword>
<evidence type="ECO:0000256" key="2">
    <source>
        <dbReference type="ARBA" id="ARBA00022692"/>
    </source>
</evidence>
<comment type="caution">
    <text evidence="11">The sequence shown here is derived from an EMBL/GenBank/DDBJ whole genome shotgun (WGS) entry which is preliminary data.</text>
</comment>
<dbReference type="Gene3D" id="1.10.287.110">
    <property type="entry name" value="DnaJ domain"/>
    <property type="match status" value="1"/>
</dbReference>
<organism evidence="11 12">
    <name type="scientific">Glomus cerebriforme</name>
    <dbReference type="NCBI Taxonomy" id="658196"/>
    <lineage>
        <taxon>Eukaryota</taxon>
        <taxon>Fungi</taxon>
        <taxon>Fungi incertae sedis</taxon>
        <taxon>Mucoromycota</taxon>
        <taxon>Glomeromycotina</taxon>
        <taxon>Glomeromycetes</taxon>
        <taxon>Glomerales</taxon>
        <taxon>Glomeraceae</taxon>
        <taxon>Glomus</taxon>
    </lineage>
</organism>
<dbReference type="SMART" id="SM00271">
    <property type="entry name" value="DnaJ"/>
    <property type="match status" value="1"/>
</dbReference>
<dbReference type="Proteomes" id="UP000265703">
    <property type="component" value="Unassembled WGS sequence"/>
</dbReference>
<evidence type="ECO:0000256" key="5">
    <source>
        <dbReference type="ARBA" id="ARBA00023128"/>
    </source>
</evidence>
<dbReference type="EMBL" id="QKYT01000006">
    <property type="protein sequence ID" value="RIA99233.1"/>
    <property type="molecule type" value="Genomic_DNA"/>
</dbReference>
<protein>
    <recommendedName>
        <fullName evidence="8">Mitochondrial import inner membrane translocase subunit TIM14</fullName>
    </recommendedName>
    <alternativeName>
        <fullName evidence="9">Presequence translocated-associated motor subunit PAM18</fullName>
    </alternativeName>
</protein>
<dbReference type="InterPro" id="IPR036869">
    <property type="entry name" value="J_dom_sf"/>
</dbReference>
<evidence type="ECO:0000259" key="10">
    <source>
        <dbReference type="SMART" id="SM00271"/>
    </source>
</evidence>
<dbReference type="GO" id="GO:0030150">
    <property type="term" value="P:protein import into mitochondrial matrix"/>
    <property type="evidence" value="ECO:0007669"/>
    <property type="project" value="TreeGrafter"/>
</dbReference>
<dbReference type="PANTHER" id="PTHR12763">
    <property type="match status" value="1"/>
</dbReference>
<dbReference type="FunFam" id="1.10.287.110:FF:000001">
    <property type="entry name" value="Import inner membrane translocase subunit tim14"/>
    <property type="match status" value="1"/>
</dbReference>
<dbReference type="GO" id="GO:0001405">
    <property type="term" value="C:PAM complex, Tim23 associated import motor"/>
    <property type="evidence" value="ECO:0007669"/>
    <property type="project" value="TreeGrafter"/>
</dbReference>
<feature type="non-terminal residue" evidence="11">
    <location>
        <position position="1"/>
    </location>
</feature>
<keyword evidence="12" id="KW-1185">Reference proteome</keyword>
<dbReference type="SUPFAM" id="SSF46565">
    <property type="entry name" value="Chaperone J-domain"/>
    <property type="match status" value="1"/>
</dbReference>
<comment type="similarity">
    <text evidence="7">Belongs to the TIM14 family.</text>
</comment>
<dbReference type="PANTHER" id="PTHR12763:SF28">
    <property type="entry name" value="GEO10507P1-RELATED"/>
    <property type="match status" value="1"/>
</dbReference>
<reference evidence="11 12" key="1">
    <citation type="submission" date="2018-06" db="EMBL/GenBank/DDBJ databases">
        <title>Comparative genomics reveals the genomic features of Rhizophagus irregularis, R. cerebriforme, R. diaphanum and Gigaspora rosea, and their symbiotic lifestyle signature.</title>
        <authorList>
            <person name="Morin E."/>
            <person name="San Clemente H."/>
            <person name="Chen E.C.H."/>
            <person name="De La Providencia I."/>
            <person name="Hainaut M."/>
            <person name="Kuo A."/>
            <person name="Kohler A."/>
            <person name="Murat C."/>
            <person name="Tang N."/>
            <person name="Roy S."/>
            <person name="Loubradou J."/>
            <person name="Henrissat B."/>
            <person name="Grigoriev I.V."/>
            <person name="Corradi N."/>
            <person name="Roux C."/>
            <person name="Martin F.M."/>
        </authorList>
    </citation>
    <scope>NUCLEOTIDE SEQUENCE [LARGE SCALE GENOMIC DNA]</scope>
    <source>
        <strain evidence="11 12">DAOM 227022</strain>
    </source>
</reference>
<evidence type="ECO:0000256" key="3">
    <source>
        <dbReference type="ARBA" id="ARBA00022792"/>
    </source>
</evidence>